<dbReference type="PANTHER" id="PTHR43569">
    <property type="entry name" value="AMIDOHYDROLASE"/>
    <property type="match status" value="1"/>
</dbReference>
<dbReference type="Proteomes" id="UP000215244">
    <property type="component" value="Chromosome"/>
</dbReference>
<dbReference type="InterPro" id="IPR006680">
    <property type="entry name" value="Amidohydro-rel"/>
</dbReference>
<proteinExistence type="inferred from homology"/>
<dbReference type="PANTHER" id="PTHR43569:SF2">
    <property type="entry name" value="AMIDOHYDROLASE-RELATED DOMAIN-CONTAINING PROTEIN"/>
    <property type="match status" value="1"/>
</dbReference>
<gene>
    <name evidence="2" type="ORF">CJ263_04605</name>
</gene>
<dbReference type="GO" id="GO:0016787">
    <property type="term" value="F:hydrolase activity"/>
    <property type="evidence" value="ECO:0007669"/>
    <property type="project" value="UniProtKB-KW"/>
</dbReference>
<dbReference type="RefSeq" id="WP_094996183.1">
    <property type="nucleotide sequence ID" value="NZ_BMJL01000001.1"/>
</dbReference>
<dbReference type="InterPro" id="IPR032466">
    <property type="entry name" value="Metal_Hydrolase"/>
</dbReference>
<keyword evidence="2" id="KW-0378">Hydrolase</keyword>
<comment type="similarity">
    <text evidence="1">Belongs to the metallo-dependent hydrolases superfamily.</text>
</comment>
<dbReference type="Gene3D" id="3.20.20.140">
    <property type="entry name" value="Metal-dependent hydrolases"/>
    <property type="match status" value="1"/>
</dbReference>
<dbReference type="InterPro" id="IPR052350">
    <property type="entry name" value="Metallo-dep_Lactonases"/>
</dbReference>
<evidence type="ECO:0000313" key="2">
    <source>
        <dbReference type="EMBL" id="ASV29557.1"/>
    </source>
</evidence>
<dbReference type="AlphaFoldDB" id="A0A223V2T4"/>
<organism evidence="2 3">
    <name type="scientific">Maribacter cobaltidurans</name>
    <dbReference type="NCBI Taxonomy" id="1178778"/>
    <lineage>
        <taxon>Bacteria</taxon>
        <taxon>Pseudomonadati</taxon>
        <taxon>Bacteroidota</taxon>
        <taxon>Flavobacteriia</taxon>
        <taxon>Flavobacteriales</taxon>
        <taxon>Flavobacteriaceae</taxon>
        <taxon>Maribacter</taxon>
    </lineage>
</organism>
<dbReference type="OrthoDB" id="5450317at2"/>
<evidence type="ECO:0000313" key="3">
    <source>
        <dbReference type="Proteomes" id="UP000215244"/>
    </source>
</evidence>
<dbReference type="Pfam" id="PF04909">
    <property type="entry name" value="Amidohydro_2"/>
    <property type="match status" value="1"/>
</dbReference>
<dbReference type="SUPFAM" id="SSF51556">
    <property type="entry name" value="Metallo-dependent hydrolases"/>
    <property type="match status" value="1"/>
</dbReference>
<name>A0A223V2T4_9FLAO</name>
<evidence type="ECO:0000256" key="1">
    <source>
        <dbReference type="ARBA" id="ARBA00038310"/>
    </source>
</evidence>
<dbReference type="EMBL" id="CP022957">
    <property type="protein sequence ID" value="ASV29557.1"/>
    <property type="molecule type" value="Genomic_DNA"/>
</dbReference>
<dbReference type="KEGG" id="marb:CJ263_04605"/>
<keyword evidence="3" id="KW-1185">Reference proteome</keyword>
<sequence>MIIDAHQHFWRYGTEKHAWIDDEMSSIRRDFLPSDLKPLYEENGVTGCIAVQADQTLKENDFLLEQARKHDFIKGIIGWVDLRSNELKSDLDYYAQYPRIKGYRHIVQAETDPLFLLRKEFLRGIAELQKRDLVYEILVFPHQLLAVLEFVKHFPHITFVLDHMAKPYIKQGFFESWALLMREIGQIENVNCKVSGLITEADYQNWTEQEMVPYFDLVLESFGTRRILYGSDWPVCLVAGEYKEVLALAKNFADKLSANEQVDFFYNNAQRIYNLKN</sequence>
<protein>
    <submittedName>
        <fullName evidence="2">Amidohydrolase</fullName>
    </submittedName>
</protein>
<reference evidence="2 3" key="1">
    <citation type="submission" date="2017-08" db="EMBL/GenBank/DDBJ databases">
        <title>The complete genome sequence of Maribacter sp. B1, isolated from deep-sea sediment.</title>
        <authorList>
            <person name="Wu Y.-H."/>
            <person name="Cheng H."/>
            <person name="Xu X.-W."/>
        </authorList>
    </citation>
    <scope>NUCLEOTIDE SEQUENCE [LARGE SCALE GENOMIC DNA]</scope>
    <source>
        <strain evidence="2 3">B1</strain>
    </source>
</reference>
<accession>A0A223V2T4</accession>